<name>A0ABQ5CS99_9ASTR</name>
<protein>
    <submittedName>
        <fullName evidence="2">Retrovirus-related pol polyprotein from transposon TNT 1-94</fullName>
    </submittedName>
</protein>
<evidence type="ECO:0000313" key="3">
    <source>
        <dbReference type="Proteomes" id="UP001151760"/>
    </source>
</evidence>
<feature type="coiled-coil region" evidence="1">
    <location>
        <begin position="286"/>
        <end position="347"/>
    </location>
</feature>
<dbReference type="Proteomes" id="UP001151760">
    <property type="component" value="Unassembled WGS sequence"/>
</dbReference>
<organism evidence="2 3">
    <name type="scientific">Tanacetum coccineum</name>
    <dbReference type="NCBI Taxonomy" id="301880"/>
    <lineage>
        <taxon>Eukaryota</taxon>
        <taxon>Viridiplantae</taxon>
        <taxon>Streptophyta</taxon>
        <taxon>Embryophyta</taxon>
        <taxon>Tracheophyta</taxon>
        <taxon>Spermatophyta</taxon>
        <taxon>Magnoliopsida</taxon>
        <taxon>eudicotyledons</taxon>
        <taxon>Gunneridae</taxon>
        <taxon>Pentapetalae</taxon>
        <taxon>asterids</taxon>
        <taxon>campanulids</taxon>
        <taxon>Asterales</taxon>
        <taxon>Asteraceae</taxon>
        <taxon>Asteroideae</taxon>
        <taxon>Anthemideae</taxon>
        <taxon>Anthemidinae</taxon>
        <taxon>Tanacetum</taxon>
    </lineage>
</organism>
<reference evidence="2" key="1">
    <citation type="journal article" date="2022" name="Int. J. Mol. Sci.">
        <title>Draft Genome of Tanacetum Coccineum: Genomic Comparison of Closely Related Tanacetum-Family Plants.</title>
        <authorList>
            <person name="Yamashiro T."/>
            <person name="Shiraishi A."/>
            <person name="Nakayama K."/>
            <person name="Satake H."/>
        </authorList>
    </citation>
    <scope>NUCLEOTIDE SEQUENCE</scope>
</reference>
<dbReference type="InterPro" id="IPR036875">
    <property type="entry name" value="Znf_CCHC_sf"/>
</dbReference>
<dbReference type="EMBL" id="BQNB010014487">
    <property type="protein sequence ID" value="GJT28756.1"/>
    <property type="molecule type" value="Genomic_DNA"/>
</dbReference>
<reference evidence="2" key="2">
    <citation type="submission" date="2022-01" db="EMBL/GenBank/DDBJ databases">
        <authorList>
            <person name="Yamashiro T."/>
            <person name="Shiraishi A."/>
            <person name="Satake H."/>
            <person name="Nakayama K."/>
        </authorList>
    </citation>
    <scope>NUCLEOTIDE SEQUENCE</scope>
</reference>
<keyword evidence="1" id="KW-0175">Coiled coil</keyword>
<evidence type="ECO:0000313" key="2">
    <source>
        <dbReference type="EMBL" id="GJT28756.1"/>
    </source>
</evidence>
<comment type="caution">
    <text evidence="2">The sequence shown here is derived from an EMBL/GenBank/DDBJ whole genome shotgun (WGS) entry which is preliminary data.</text>
</comment>
<accession>A0ABQ5CS99</accession>
<sequence>MPTREWTDKDKRRTCIMLNKIDDQLFKRKFMRSLEVLVGGRKTETDKRLLQRINWRDLPRDIPLARIEVLRYDTKGVKVRIRLMKTKIELTLEQTQQGVSDEVLNIRVMLHSIHSDDGNPTSANIKQALRQNHKAITIVGNMEIKGQQVVQQFGIQCFNYKGFGHFAKECRLSKRVKDSSYQKEKMMVCKQEEDRVQLSAEQHDRLIESDDEPIDQELEARYLYMAKIQQVIPASDEDTGPTYDTEPLEKVHSNDEHNVFSNEREHNIDQHAEQYKDERVLLASLIANLKLDIDENKKINKELKKANTSLTFELEKYKHFQRNDKEKEEVERKCAKALGTLTDYQRKCEEFIKQQGLQVYNVKEENSKLKEQICTTSFSNPKYLKKAQWEKSCLYNVIYDKDDLVNLFAPESEETIRFVEESRSKLFAQAAFKNAVDFEKTLNEEMLEDLKYVQTLEKEVDSLKKKLIL</sequence>
<proteinExistence type="predicted"/>
<dbReference type="SUPFAM" id="SSF57756">
    <property type="entry name" value="Retrovirus zinc finger-like domains"/>
    <property type="match status" value="1"/>
</dbReference>
<keyword evidence="3" id="KW-1185">Reference proteome</keyword>
<evidence type="ECO:0000256" key="1">
    <source>
        <dbReference type="SAM" id="Coils"/>
    </source>
</evidence>
<gene>
    <name evidence="2" type="ORF">Tco_0909031</name>
</gene>